<dbReference type="CDD" id="cd02440">
    <property type="entry name" value="AdoMet_MTases"/>
    <property type="match status" value="1"/>
</dbReference>
<evidence type="ECO:0000313" key="2">
    <source>
        <dbReference type="EMBL" id="JAC76756.1"/>
    </source>
</evidence>
<protein>
    <submittedName>
        <fullName evidence="2">Sam-dependent methlyltransferase</fullName>
    </submittedName>
</protein>
<dbReference type="InterPro" id="IPR013216">
    <property type="entry name" value="Methyltransf_11"/>
</dbReference>
<dbReference type="PANTHER" id="PTHR47473:SF1">
    <property type="entry name" value="METHYLTRANSFERASE DOMAIN-CONTAINING PROTEIN"/>
    <property type="match status" value="1"/>
</dbReference>
<organism evidence="2">
    <name type="scientific">Tetraselmis sp. GSL018</name>
    <dbReference type="NCBI Taxonomy" id="582737"/>
    <lineage>
        <taxon>Eukaryota</taxon>
        <taxon>Viridiplantae</taxon>
        <taxon>Chlorophyta</taxon>
        <taxon>core chlorophytes</taxon>
        <taxon>Chlorodendrophyceae</taxon>
        <taxon>Chlorodendrales</taxon>
        <taxon>Chlorodendraceae</taxon>
        <taxon>Tetraselmis</taxon>
    </lineage>
</organism>
<proteinExistence type="predicted"/>
<keyword evidence="2" id="KW-0808">Transferase</keyword>
<gene>
    <name evidence="2" type="ORF">TSPGSL018_19346</name>
</gene>
<name>A0A061S1T4_9CHLO</name>
<evidence type="ECO:0000259" key="1">
    <source>
        <dbReference type="Pfam" id="PF08241"/>
    </source>
</evidence>
<dbReference type="Gene3D" id="3.40.50.150">
    <property type="entry name" value="Vaccinia Virus protein VP39"/>
    <property type="match status" value="1"/>
</dbReference>
<feature type="domain" description="Methyltransferase type 11" evidence="1">
    <location>
        <begin position="91"/>
        <end position="194"/>
    </location>
</feature>
<dbReference type="InterPro" id="IPR029063">
    <property type="entry name" value="SAM-dependent_MTases_sf"/>
</dbReference>
<dbReference type="EMBL" id="GBEZ01008804">
    <property type="protein sequence ID" value="JAC76756.1"/>
    <property type="molecule type" value="Transcribed_RNA"/>
</dbReference>
<sequence length="270" mass="31060">LRRIVLQKTISTMEAKQFKIVEYAPKLTFLQDLEVLKAMWFGKIDGQEHQEVLESFYVHQAHLYDGYRHRMLHGRKPMVSNIPFSPGAVWVDMGGGTGSNVEYFRECLDSFDKIVVVDLTPSLVAVAEERVKRNGWEDRVKVLQGDATDPLLPGLPAAGTADIVTFSYALSMIPDWRSALANAARLLKPGGRICVCDFTVDTERQWRVMRYFWTKLFASDHVHLSEEHLKELRSKFVEEKYEIGYGTFPYVPPLLKCPYYYFIGRKARQS</sequence>
<dbReference type="PANTHER" id="PTHR47473">
    <property type="entry name" value="BTA1P"/>
    <property type="match status" value="1"/>
</dbReference>
<dbReference type="Pfam" id="PF08241">
    <property type="entry name" value="Methyltransf_11"/>
    <property type="match status" value="1"/>
</dbReference>
<dbReference type="GO" id="GO:0008757">
    <property type="term" value="F:S-adenosylmethionine-dependent methyltransferase activity"/>
    <property type="evidence" value="ECO:0007669"/>
    <property type="project" value="InterPro"/>
</dbReference>
<feature type="non-terminal residue" evidence="2">
    <location>
        <position position="1"/>
    </location>
</feature>
<dbReference type="AlphaFoldDB" id="A0A061S1T4"/>
<reference evidence="2" key="1">
    <citation type="submission" date="2014-05" db="EMBL/GenBank/DDBJ databases">
        <title>The transcriptome of the halophilic microalga Tetraselmis sp. GSL018 isolated from the Great Salt Lake, Utah.</title>
        <authorList>
            <person name="Jinkerson R.E."/>
            <person name="D'Adamo S."/>
            <person name="Posewitz M.C."/>
        </authorList>
    </citation>
    <scope>NUCLEOTIDE SEQUENCE</scope>
    <source>
        <strain evidence="2">GSL018</strain>
    </source>
</reference>
<dbReference type="SUPFAM" id="SSF53335">
    <property type="entry name" value="S-adenosyl-L-methionine-dependent methyltransferases"/>
    <property type="match status" value="1"/>
</dbReference>
<accession>A0A061S1T4</accession>